<dbReference type="InterPro" id="IPR013099">
    <property type="entry name" value="K_chnl_dom"/>
</dbReference>
<reference evidence="13" key="2">
    <citation type="submission" date="2020-10" db="UniProtKB">
        <authorList>
            <consortium name="WormBaseParasite"/>
        </authorList>
    </citation>
    <scope>IDENTIFICATION</scope>
</reference>
<feature type="compositionally biased region" description="Basic and acidic residues" evidence="9">
    <location>
        <begin position="228"/>
        <end position="242"/>
    </location>
</feature>
<keyword evidence="7 8" id="KW-0407">Ion channel</keyword>
<proteinExistence type="inferred from homology"/>
<feature type="transmembrane region" description="Helical" evidence="10">
    <location>
        <begin position="361"/>
        <end position="380"/>
    </location>
</feature>
<evidence type="ECO:0000256" key="8">
    <source>
        <dbReference type="RuleBase" id="RU003857"/>
    </source>
</evidence>
<feature type="domain" description="Potassium channel" evidence="11">
    <location>
        <begin position="478"/>
        <end position="547"/>
    </location>
</feature>
<sequence length="655" mass="75307">MKATRSYAKPLAVRFLFSKKLQLIAIFDKSRFSFFSHKDVQMVEQNRNWIFSVEAKRPPKTCIATKFFQQSPCYRREDIKTTQSTHDGIVGPGLTEIQSCESNIMSRNLRRPYYRREYERVGSDPTIAGDSEPLTMPSSEDGLKQTLLTPGSNRAAFDPAEIEETAQSTSRRDSEYDLERYEMDDRIGDIPHSFNRRHRREGLFSASSASHPEASWETNELLASNHTGKSDDFTGSDENKGSEDDENEEKGVRKYAKLILPHVGLVLLTCLYTLMGASVFYSFENPNEHTTKRQQLNLIHHRQTQFVTSMLELAARNETNRAAWEEIARMHMHNMSDHLFVAFEKYFLTSSEVKRNSTVEVWSFSTAIFFAVTVVTTIGYGNPVPITRAGRLACILFSLFGIPLTLVTIADLGKFLSEHLIWMYGNYLKIKHYLCQRVENRKERREHVCEQCQHRGISPHMLPVEEQRIPAMLVLSILMLYTALGGVLMSHLEPWSFFTSFYWSFITMTTVGFGDLMPRRDEYMYLILSYIILGLAITTMCIDLVGVQYIRKIHYFGRKIQDARSALAVVGGKVVLVSELYANLMQKRARNGARDAFIIENLYVSKHIIPFIPNDIRWIRYIDQNEQGSISTSTSSLELHSCRFCHSRFSISHHT</sequence>
<dbReference type="GO" id="GO:0005886">
    <property type="term" value="C:plasma membrane"/>
    <property type="evidence" value="ECO:0007669"/>
    <property type="project" value="TreeGrafter"/>
</dbReference>
<feature type="transmembrane region" description="Helical" evidence="10">
    <location>
        <begin position="469"/>
        <end position="488"/>
    </location>
</feature>
<dbReference type="SUPFAM" id="SSF81324">
    <property type="entry name" value="Voltage-gated potassium channels"/>
    <property type="match status" value="2"/>
</dbReference>
<feature type="compositionally biased region" description="Basic and acidic residues" evidence="9">
    <location>
        <begin position="170"/>
        <end position="189"/>
    </location>
</feature>
<feature type="transmembrane region" description="Helical" evidence="10">
    <location>
        <begin position="392"/>
        <end position="410"/>
    </location>
</feature>
<accession>A0A7E4UYQ6</accession>
<keyword evidence="5 8" id="KW-0406">Ion transport</keyword>
<evidence type="ECO:0000256" key="1">
    <source>
        <dbReference type="ARBA" id="ARBA00004141"/>
    </source>
</evidence>
<organism evidence="12 13">
    <name type="scientific">Panagrellus redivivus</name>
    <name type="common">Microworm</name>
    <dbReference type="NCBI Taxonomy" id="6233"/>
    <lineage>
        <taxon>Eukaryota</taxon>
        <taxon>Metazoa</taxon>
        <taxon>Ecdysozoa</taxon>
        <taxon>Nematoda</taxon>
        <taxon>Chromadorea</taxon>
        <taxon>Rhabditida</taxon>
        <taxon>Tylenchina</taxon>
        <taxon>Panagrolaimomorpha</taxon>
        <taxon>Panagrolaimoidea</taxon>
        <taxon>Panagrolaimidae</taxon>
        <taxon>Panagrellus</taxon>
    </lineage>
</organism>
<evidence type="ECO:0000313" key="12">
    <source>
        <dbReference type="Proteomes" id="UP000492821"/>
    </source>
</evidence>
<feature type="transmembrane region" description="Helical" evidence="10">
    <location>
        <begin position="258"/>
        <end position="283"/>
    </location>
</feature>
<feature type="transmembrane region" description="Helical" evidence="10">
    <location>
        <begin position="523"/>
        <end position="550"/>
    </location>
</feature>
<feature type="region of interest" description="Disordered" evidence="9">
    <location>
        <begin position="122"/>
        <end position="192"/>
    </location>
</feature>
<keyword evidence="3 8" id="KW-0812">Transmembrane</keyword>
<keyword evidence="6 10" id="KW-0472">Membrane</keyword>
<evidence type="ECO:0000256" key="9">
    <source>
        <dbReference type="SAM" id="MobiDB-lite"/>
    </source>
</evidence>
<dbReference type="InterPro" id="IPR003280">
    <property type="entry name" value="2pore_dom_K_chnl"/>
</dbReference>
<reference evidence="12" key="1">
    <citation type="journal article" date="2013" name="Genetics">
        <title>The draft genome and transcriptome of Panagrellus redivivus are shaped by the harsh demands of a free-living lifestyle.</title>
        <authorList>
            <person name="Srinivasan J."/>
            <person name="Dillman A.R."/>
            <person name="Macchietto M.G."/>
            <person name="Heikkinen L."/>
            <person name="Lakso M."/>
            <person name="Fracchia K.M."/>
            <person name="Antoshechkin I."/>
            <person name="Mortazavi A."/>
            <person name="Wong G."/>
            <person name="Sternberg P.W."/>
        </authorList>
    </citation>
    <scope>NUCLEOTIDE SEQUENCE [LARGE SCALE GENOMIC DNA]</scope>
    <source>
        <strain evidence="12">MT8872</strain>
    </source>
</reference>
<dbReference type="AlphaFoldDB" id="A0A7E4UYQ6"/>
<evidence type="ECO:0000256" key="6">
    <source>
        <dbReference type="ARBA" id="ARBA00023136"/>
    </source>
</evidence>
<dbReference type="Gene3D" id="1.10.287.70">
    <property type="match status" value="1"/>
</dbReference>
<comment type="similarity">
    <text evidence="8">Belongs to the two pore domain potassium channel (TC 1.A.1.8) family.</text>
</comment>
<evidence type="ECO:0000256" key="2">
    <source>
        <dbReference type="ARBA" id="ARBA00022448"/>
    </source>
</evidence>
<dbReference type="WBParaSite" id="Pan_g14451.t1">
    <property type="protein sequence ID" value="Pan_g14451.t1"/>
    <property type="gene ID" value="Pan_g14451"/>
</dbReference>
<dbReference type="Pfam" id="PF07885">
    <property type="entry name" value="Ion_trans_2"/>
    <property type="match status" value="2"/>
</dbReference>
<feature type="transmembrane region" description="Helical" evidence="10">
    <location>
        <begin position="495"/>
        <end position="517"/>
    </location>
</feature>
<keyword evidence="4 10" id="KW-1133">Transmembrane helix</keyword>
<dbReference type="PRINTS" id="PR01333">
    <property type="entry name" value="2POREKCHANEL"/>
</dbReference>
<evidence type="ECO:0000256" key="7">
    <source>
        <dbReference type="ARBA" id="ARBA00023303"/>
    </source>
</evidence>
<evidence type="ECO:0000256" key="10">
    <source>
        <dbReference type="SAM" id="Phobius"/>
    </source>
</evidence>
<evidence type="ECO:0000256" key="5">
    <source>
        <dbReference type="ARBA" id="ARBA00023065"/>
    </source>
</evidence>
<keyword evidence="2 8" id="KW-0813">Transport</keyword>
<feature type="region of interest" description="Disordered" evidence="9">
    <location>
        <begin position="225"/>
        <end position="249"/>
    </location>
</feature>
<evidence type="ECO:0000313" key="13">
    <source>
        <dbReference type="WBParaSite" id="Pan_g14451.t1"/>
    </source>
</evidence>
<evidence type="ECO:0000256" key="3">
    <source>
        <dbReference type="ARBA" id="ARBA00022692"/>
    </source>
</evidence>
<keyword evidence="12" id="KW-1185">Reference proteome</keyword>
<protein>
    <submittedName>
        <fullName evidence="13">TWiK family of potassium channels protein 7</fullName>
    </submittedName>
</protein>
<evidence type="ECO:0000259" key="11">
    <source>
        <dbReference type="Pfam" id="PF07885"/>
    </source>
</evidence>
<name>A0A7E4UYQ6_PANRE</name>
<dbReference type="GO" id="GO:0030322">
    <property type="term" value="P:stabilization of membrane potential"/>
    <property type="evidence" value="ECO:0007669"/>
    <property type="project" value="TreeGrafter"/>
</dbReference>
<dbReference type="Proteomes" id="UP000492821">
    <property type="component" value="Unassembled WGS sequence"/>
</dbReference>
<evidence type="ECO:0000256" key="4">
    <source>
        <dbReference type="ARBA" id="ARBA00022989"/>
    </source>
</evidence>
<dbReference type="PANTHER" id="PTHR11003">
    <property type="entry name" value="POTASSIUM CHANNEL, SUBFAMILY K"/>
    <property type="match status" value="1"/>
</dbReference>
<dbReference type="GO" id="GO:0022841">
    <property type="term" value="F:potassium ion leak channel activity"/>
    <property type="evidence" value="ECO:0007669"/>
    <property type="project" value="TreeGrafter"/>
</dbReference>
<feature type="domain" description="Potassium channel" evidence="11">
    <location>
        <begin position="348"/>
        <end position="417"/>
    </location>
</feature>
<dbReference type="PANTHER" id="PTHR11003:SF333">
    <property type="entry name" value="TWIK FAMILY OF POTASSIUM CHANNELS PROTEIN 7"/>
    <property type="match status" value="1"/>
</dbReference>
<dbReference type="GO" id="GO:0015271">
    <property type="term" value="F:outward rectifier potassium channel activity"/>
    <property type="evidence" value="ECO:0007669"/>
    <property type="project" value="TreeGrafter"/>
</dbReference>
<comment type="subcellular location">
    <subcellularLocation>
        <location evidence="1">Membrane</location>
        <topology evidence="1">Multi-pass membrane protein</topology>
    </subcellularLocation>
</comment>